<dbReference type="PANTHER" id="PTHR38457:SF1">
    <property type="entry name" value="REGULATOR ABRB-RELATED"/>
    <property type="match status" value="1"/>
</dbReference>
<keyword evidence="1" id="KW-0812">Transmembrane</keyword>
<evidence type="ECO:0000313" key="2">
    <source>
        <dbReference type="EMBL" id="KPG36034.1"/>
    </source>
</evidence>
<dbReference type="Pfam" id="PF05145">
    <property type="entry name" value="AbrB"/>
    <property type="match status" value="1"/>
</dbReference>
<evidence type="ECO:0000256" key="1">
    <source>
        <dbReference type="SAM" id="Phobius"/>
    </source>
</evidence>
<feature type="transmembrane region" description="Helical" evidence="1">
    <location>
        <begin position="26"/>
        <end position="44"/>
    </location>
</feature>
<feature type="transmembrane region" description="Helical" evidence="1">
    <location>
        <begin position="254"/>
        <end position="272"/>
    </location>
</feature>
<dbReference type="PANTHER" id="PTHR38457">
    <property type="entry name" value="REGULATOR ABRB-RELATED"/>
    <property type="match status" value="1"/>
</dbReference>
<keyword evidence="1" id="KW-0472">Membrane</keyword>
<keyword evidence="3" id="KW-1185">Reference proteome</keyword>
<accession>A0ABR5LW96</accession>
<dbReference type="Proteomes" id="UP000037962">
    <property type="component" value="Unassembled WGS sequence"/>
</dbReference>
<keyword evidence="1" id="KW-1133">Transmembrane helix</keyword>
<comment type="caution">
    <text evidence="2">The sequence shown here is derived from an EMBL/GenBank/DDBJ whole genome shotgun (WGS) entry which is preliminary data.</text>
</comment>
<feature type="transmembrane region" description="Helical" evidence="1">
    <location>
        <begin position="105"/>
        <end position="126"/>
    </location>
</feature>
<organism evidence="2 3">
    <name type="scientific">Mycobacteroides immunogenum</name>
    <dbReference type="NCBI Taxonomy" id="83262"/>
    <lineage>
        <taxon>Bacteria</taxon>
        <taxon>Bacillati</taxon>
        <taxon>Actinomycetota</taxon>
        <taxon>Actinomycetes</taxon>
        <taxon>Mycobacteriales</taxon>
        <taxon>Mycobacteriaceae</taxon>
        <taxon>Mycobacteroides</taxon>
    </lineage>
</organism>
<feature type="transmembrane region" description="Helical" evidence="1">
    <location>
        <begin position="73"/>
        <end position="93"/>
    </location>
</feature>
<evidence type="ECO:0000313" key="3">
    <source>
        <dbReference type="Proteomes" id="UP000037962"/>
    </source>
</evidence>
<feature type="transmembrane region" description="Helical" evidence="1">
    <location>
        <begin position="168"/>
        <end position="186"/>
    </location>
</feature>
<dbReference type="GeneID" id="45763900"/>
<sequence>METIAGSAHGGAIRERCDETAGIPMVKQWLVLAGVTAALTALFLRVQLPAAPLLAGTVSAAVLALLSRGPRVLPSSTIQAAQCILGVYLVTLVRRDQLVDVFPQLPWIIGGAVLTLLISAVGGVVLHRVHRVGRPTAILASIAGGSTSVTTLAKDVGGDASIVASLQYLRVIVVTLSLPAVVYVLSSGTSADLGLLSDVNETSLNFGDFALLAGVAGAGYVLGRAVRLPSAALLGPMILGLALEIAGVVPEFQLPGYVAVLAFVVIGWQAGVKFTVDTVRKIAAMLPTATVLVGVLVVVSCVIGWLLARLNGWTILDGYLAMSPGGIYAATETSANYQGDVATVAVAQVTRIFMITLLTPLVAALLPRLGNRRKCALAARA</sequence>
<dbReference type="InterPro" id="IPR007820">
    <property type="entry name" value="AbrB_fam"/>
</dbReference>
<proteinExistence type="predicted"/>
<feature type="transmembrane region" description="Helical" evidence="1">
    <location>
        <begin position="230"/>
        <end position="248"/>
    </location>
</feature>
<feature type="transmembrane region" description="Helical" evidence="1">
    <location>
        <begin position="206"/>
        <end position="223"/>
    </location>
</feature>
<name>A0ABR5LW96_9MYCO</name>
<dbReference type="RefSeq" id="WP_043076014.1">
    <property type="nucleotide sequence ID" value="NZ_CP011530.1"/>
</dbReference>
<feature type="transmembrane region" description="Helical" evidence="1">
    <location>
        <begin position="345"/>
        <end position="366"/>
    </location>
</feature>
<dbReference type="InterPro" id="IPR017516">
    <property type="entry name" value="AbrB_dup"/>
</dbReference>
<evidence type="ECO:0008006" key="4">
    <source>
        <dbReference type="Google" id="ProtNLM"/>
    </source>
</evidence>
<dbReference type="NCBIfam" id="TIGR03082">
    <property type="entry name" value="Gneg_AbrB_dup"/>
    <property type="match status" value="1"/>
</dbReference>
<protein>
    <recommendedName>
        <fullName evidence="4">Ammonia monooxygenase</fullName>
    </recommendedName>
</protein>
<dbReference type="PIRSF" id="PIRSF038991">
    <property type="entry name" value="Protein_AbrB"/>
    <property type="match status" value="1"/>
</dbReference>
<feature type="transmembrane region" description="Helical" evidence="1">
    <location>
        <begin position="50"/>
        <end position="66"/>
    </location>
</feature>
<reference evidence="2 3" key="1">
    <citation type="submission" date="2015-09" db="EMBL/GenBank/DDBJ databases">
        <title>Genome Sequences of Mycobacterium immunogenum Isolates, Recuperated from a Chloraminated Drinking Water Distribution System Simulator Subjected to Episodes of Nitrification.</title>
        <authorList>
            <person name="Gomez-Alvarez V."/>
            <person name="Revetta R.P."/>
        </authorList>
    </citation>
    <scope>NUCLEOTIDE SEQUENCE [LARGE SCALE GENOMIC DNA]</scope>
    <source>
        <strain evidence="2 3">H076</strain>
    </source>
</reference>
<gene>
    <name evidence="2" type="ORF">AN912_05595</name>
</gene>
<feature type="transmembrane region" description="Helical" evidence="1">
    <location>
        <begin position="284"/>
        <end position="308"/>
    </location>
</feature>
<dbReference type="EMBL" id="LJFS01000005">
    <property type="protein sequence ID" value="KPG36034.1"/>
    <property type="molecule type" value="Genomic_DNA"/>
</dbReference>